<dbReference type="PROSITE" id="PS51783">
    <property type="entry name" value="PH_BEACH"/>
    <property type="match status" value="1"/>
</dbReference>
<comment type="caution">
    <text evidence="3">The sequence shown here is derived from an EMBL/GenBank/DDBJ whole genome shotgun (WGS) entry which is preliminary data.</text>
</comment>
<dbReference type="SUPFAM" id="SSF50729">
    <property type="entry name" value="PH domain-like"/>
    <property type="match status" value="1"/>
</dbReference>
<dbReference type="PANTHER" id="PTHR46108">
    <property type="entry name" value="BLUE CHEESE"/>
    <property type="match status" value="1"/>
</dbReference>
<sequence>MAVEVFSADGRNYLLAFQKGVRNKVYQRFLAVVPSLADSSESVSGQRPNTSVEQG</sequence>
<keyword evidence="1" id="KW-0853">WD repeat</keyword>
<protein>
    <submittedName>
        <fullName evidence="3">WD repeat and FYVE domain-containing protein 3</fullName>
    </submittedName>
</protein>
<evidence type="ECO:0000259" key="2">
    <source>
        <dbReference type="PROSITE" id="PS51783"/>
    </source>
</evidence>
<proteinExistence type="predicted"/>
<dbReference type="Proteomes" id="UP001482620">
    <property type="component" value="Unassembled WGS sequence"/>
</dbReference>
<feature type="domain" description="BEACH-type PH" evidence="2">
    <location>
        <begin position="1"/>
        <end position="30"/>
    </location>
</feature>
<dbReference type="PANTHER" id="PTHR46108:SF1">
    <property type="entry name" value="WD REPEAT AND FYVE DOMAIN-CONTAINING PROTEIN 3"/>
    <property type="match status" value="1"/>
</dbReference>
<evidence type="ECO:0000313" key="4">
    <source>
        <dbReference type="Proteomes" id="UP001482620"/>
    </source>
</evidence>
<dbReference type="InterPro" id="IPR051944">
    <property type="entry name" value="BEACH_domain_protein"/>
</dbReference>
<gene>
    <name evidence="3" type="primary">WDFY3_5</name>
    <name evidence="3" type="ORF">ILYODFUR_035153</name>
</gene>
<dbReference type="EMBL" id="JAHRIQ010076099">
    <property type="protein sequence ID" value="MEQ2246140.1"/>
    <property type="molecule type" value="Genomic_DNA"/>
</dbReference>
<keyword evidence="4" id="KW-1185">Reference proteome</keyword>
<accession>A0ABV0UNZ4</accession>
<organism evidence="3 4">
    <name type="scientific">Ilyodon furcidens</name>
    <name type="common">goldbreast splitfin</name>
    <dbReference type="NCBI Taxonomy" id="33524"/>
    <lineage>
        <taxon>Eukaryota</taxon>
        <taxon>Metazoa</taxon>
        <taxon>Chordata</taxon>
        <taxon>Craniata</taxon>
        <taxon>Vertebrata</taxon>
        <taxon>Euteleostomi</taxon>
        <taxon>Actinopterygii</taxon>
        <taxon>Neopterygii</taxon>
        <taxon>Teleostei</taxon>
        <taxon>Neoteleostei</taxon>
        <taxon>Acanthomorphata</taxon>
        <taxon>Ovalentaria</taxon>
        <taxon>Atherinomorphae</taxon>
        <taxon>Cyprinodontiformes</taxon>
        <taxon>Goodeidae</taxon>
        <taxon>Ilyodon</taxon>
    </lineage>
</organism>
<evidence type="ECO:0000313" key="3">
    <source>
        <dbReference type="EMBL" id="MEQ2246140.1"/>
    </source>
</evidence>
<evidence type="ECO:0000256" key="1">
    <source>
        <dbReference type="ARBA" id="ARBA00022574"/>
    </source>
</evidence>
<reference evidence="3 4" key="1">
    <citation type="submission" date="2021-06" db="EMBL/GenBank/DDBJ databases">
        <authorList>
            <person name="Palmer J.M."/>
        </authorList>
    </citation>
    <scope>NUCLEOTIDE SEQUENCE [LARGE SCALE GENOMIC DNA]</scope>
    <source>
        <strain evidence="4">if_2019</strain>
        <tissue evidence="3">Muscle</tissue>
    </source>
</reference>
<dbReference type="InterPro" id="IPR023362">
    <property type="entry name" value="PH-BEACH_dom"/>
</dbReference>
<name>A0ABV0UNZ4_9TELE</name>
<feature type="non-terminal residue" evidence="3">
    <location>
        <position position="55"/>
    </location>
</feature>